<feature type="compositionally biased region" description="Basic residues" evidence="4">
    <location>
        <begin position="60"/>
        <end position="71"/>
    </location>
</feature>
<organism evidence="5">
    <name type="scientific">marine sediment metagenome</name>
    <dbReference type="NCBI Taxonomy" id="412755"/>
    <lineage>
        <taxon>unclassified sequences</taxon>
        <taxon>metagenomes</taxon>
        <taxon>ecological metagenomes</taxon>
    </lineage>
</organism>
<sequence length="198" mass="21993">MPKLDLYNIAGESIGEVTLSSKVFGAKVNEALLYEALKAQTSSRRRGTASTKERAQVRGGGRKPWRQKGTGRARAGSIRSPIWKGGGTTFGPRPRDYSYSLPRKAKRKAIKSALSAKFKEKEVLILDRMDLKEAKTKKMASILVKLRSGKKPLLVMEEGNEMVRRAARNIEGVKVISPNSLNLYDLLNHNKLILTKEA</sequence>
<dbReference type="SUPFAM" id="SSF52166">
    <property type="entry name" value="Ribosomal protein L4"/>
    <property type="match status" value="1"/>
</dbReference>
<gene>
    <name evidence="5" type="ORF">S01H1_33424</name>
</gene>
<dbReference type="NCBIfam" id="TIGR03953">
    <property type="entry name" value="rplD_bact"/>
    <property type="match status" value="1"/>
</dbReference>
<evidence type="ECO:0000256" key="2">
    <source>
        <dbReference type="ARBA" id="ARBA00022980"/>
    </source>
</evidence>
<dbReference type="GO" id="GO:0005840">
    <property type="term" value="C:ribosome"/>
    <property type="evidence" value="ECO:0007669"/>
    <property type="project" value="UniProtKB-KW"/>
</dbReference>
<evidence type="ECO:0000256" key="4">
    <source>
        <dbReference type="SAM" id="MobiDB-lite"/>
    </source>
</evidence>
<keyword evidence="3" id="KW-0687">Ribonucleoprotein</keyword>
<reference evidence="5" key="1">
    <citation type="journal article" date="2014" name="Front. Microbiol.">
        <title>High frequency of phylogenetically diverse reductive dehalogenase-homologous genes in deep subseafloor sedimentary metagenomes.</title>
        <authorList>
            <person name="Kawai M."/>
            <person name="Futagami T."/>
            <person name="Toyoda A."/>
            <person name="Takaki Y."/>
            <person name="Nishi S."/>
            <person name="Hori S."/>
            <person name="Arai W."/>
            <person name="Tsubouchi T."/>
            <person name="Morono Y."/>
            <person name="Uchiyama I."/>
            <person name="Ito T."/>
            <person name="Fujiyama A."/>
            <person name="Inagaki F."/>
            <person name="Takami H."/>
        </authorList>
    </citation>
    <scope>NUCLEOTIDE SEQUENCE</scope>
    <source>
        <strain evidence="5">Expedition CK06-06</strain>
    </source>
</reference>
<evidence type="ECO:0000256" key="1">
    <source>
        <dbReference type="ARBA" id="ARBA00010528"/>
    </source>
</evidence>
<dbReference type="Gene3D" id="3.40.1370.10">
    <property type="match status" value="1"/>
</dbReference>
<comment type="similarity">
    <text evidence="1">Belongs to the universal ribosomal protein uL4 family.</text>
</comment>
<dbReference type="GO" id="GO:0003735">
    <property type="term" value="F:structural constituent of ribosome"/>
    <property type="evidence" value="ECO:0007669"/>
    <property type="project" value="InterPro"/>
</dbReference>
<dbReference type="InterPro" id="IPR013005">
    <property type="entry name" value="Ribosomal_uL4-like"/>
</dbReference>
<feature type="non-terminal residue" evidence="5">
    <location>
        <position position="198"/>
    </location>
</feature>
<evidence type="ECO:0000256" key="3">
    <source>
        <dbReference type="ARBA" id="ARBA00023274"/>
    </source>
</evidence>
<dbReference type="PANTHER" id="PTHR10746">
    <property type="entry name" value="50S RIBOSOMAL PROTEIN L4"/>
    <property type="match status" value="1"/>
</dbReference>
<dbReference type="InterPro" id="IPR002136">
    <property type="entry name" value="Ribosomal_uL4"/>
</dbReference>
<proteinExistence type="inferred from homology"/>
<comment type="caution">
    <text evidence="5">The sequence shown here is derived from an EMBL/GenBank/DDBJ whole genome shotgun (WGS) entry which is preliminary data.</text>
</comment>
<accession>X0VEW0</accession>
<evidence type="ECO:0008006" key="6">
    <source>
        <dbReference type="Google" id="ProtNLM"/>
    </source>
</evidence>
<dbReference type="PANTHER" id="PTHR10746:SF6">
    <property type="entry name" value="LARGE RIBOSOMAL SUBUNIT PROTEIN UL4M"/>
    <property type="match status" value="1"/>
</dbReference>
<name>X0VEW0_9ZZZZ</name>
<feature type="region of interest" description="Disordered" evidence="4">
    <location>
        <begin position="43"/>
        <end position="78"/>
    </location>
</feature>
<keyword evidence="2" id="KW-0689">Ribosomal protein</keyword>
<dbReference type="AlphaFoldDB" id="X0VEW0"/>
<evidence type="ECO:0000313" key="5">
    <source>
        <dbReference type="EMBL" id="GAG10983.1"/>
    </source>
</evidence>
<protein>
    <recommendedName>
        <fullName evidence="6">50S ribosomal protein L4</fullName>
    </recommendedName>
</protein>
<dbReference type="GO" id="GO:1990904">
    <property type="term" value="C:ribonucleoprotein complex"/>
    <property type="evidence" value="ECO:0007669"/>
    <property type="project" value="UniProtKB-KW"/>
</dbReference>
<dbReference type="InterPro" id="IPR023574">
    <property type="entry name" value="Ribosomal_uL4_dom_sf"/>
</dbReference>
<dbReference type="Pfam" id="PF00573">
    <property type="entry name" value="Ribosomal_L4"/>
    <property type="match status" value="1"/>
</dbReference>
<dbReference type="HAMAP" id="MF_01328_B">
    <property type="entry name" value="Ribosomal_uL4_B"/>
    <property type="match status" value="1"/>
</dbReference>
<dbReference type="EMBL" id="BARS01020750">
    <property type="protein sequence ID" value="GAG10983.1"/>
    <property type="molecule type" value="Genomic_DNA"/>
</dbReference>
<dbReference type="GO" id="GO:0006412">
    <property type="term" value="P:translation"/>
    <property type="evidence" value="ECO:0007669"/>
    <property type="project" value="InterPro"/>
</dbReference>